<keyword evidence="2" id="KW-0249">Electron transport</keyword>
<dbReference type="EMBL" id="UINC01005516">
    <property type="protein sequence ID" value="SVA21823.1"/>
    <property type="molecule type" value="Genomic_DNA"/>
</dbReference>
<dbReference type="GO" id="GO:0015035">
    <property type="term" value="F:protein-disulfide reductase activity"/>
    <property type="evidence" value="ECO:0007669"/>
    <property type="project" value="TreeGrafter"/>
</dbReference>
<evidence type="ECO:0000256" key="1">
    <source>
        <dbReference type="ARBA" id="ARBA00022448"/>
    </source>
</evidence>
<gene>
    <name evidence="5" type="ORF">METZ01_LOCUS74677</name>
</gene>
<dbReference type="GO" id="GO:0005829">
    <property type="term" value="C:cytosol"/>
    <property type="evidence" value="ECO:0007669"/>
    <property type="project" value="TreeGrafter"/>
</dbReference>
<dbReference type="InterPro" id="IPR036249">
    <property type="entry name" value="Thioredoxin-like_sf"/>
</dbReference>
<evidence type="ECO:0000313" key="5">
    <source>
        <dbReference type="EMBL" id="SVA21823.1"/>
    </source>
</evidence>
<dbReference type="GO" id="GO:0006950">
    <property type="term" value="P:response to stress"/>
    <property type="evidence" value="ECO:0007669"/>
    <property type="project" value="UniProtKB-ARBA"/>
</dbReference>
<reference evidence="5" key="1">
    <citation type="submission" date="2018-05" db="EMBL/GenBank/DDBJ databases">
        <authorList>
            <person name="Lanie J.A."/>
            <person name="Ng W.-L."/>
            <person name="Kazmierczak K.M."/>
            <person name="Andrzejewski T.M."/>
            <person name="Davidsen T.M."/>
            <person name="Wayne K.J."/>
            <person name="Tettelin H."/>
            <person name="Glass J.I."/>
            <person name="Rusch D."/>
            <person name="Podicherti R."/>
            <person name="Tsui H.-C.T."/>
            <person name="Winkler M.E."/>
        </authorList>
    </citation>
    <scope>NUCLEOTIDE SEQUENCE</scope>
</reference>
<accession>A0A381U5Q7</accession>
<dbReference type="SUPFAM" id="SSF52833">
    <property type="entry name" value="Thioredoxin-like"/>
    <property type="match status" value="1"/>
</dbReference>
<dbReference type="Pfam" id="PF14561">
    <property type="entry name" value="TPR_20"/>
    <property type="match status" value="1"/>
</dbReference>
<sequence>VEAHDRLPTLTSMDVTDATFQTEVIDRSRQVPVVVDLWAEWCGPCTALGPILEKVVGETGGQVVLAKVDIDKNPGVAQAFQVQSIPAVFGLVDGQVAGSFVGAQGEEAVRAFVEGLLPTEEVSEMERLVAAGDEASLIAALAIENDNVEAVTALALLLVERSGEGDREAALKLLERIPESAETRRIAAMARVEPVEDVETTLGELLSAVKDDDEARQRFVDLLEVLGPDDPRTAEWRRRLTSTLF</sequence>
<dbReference type="PROSITE" id="PS51352">
    <property type="entry name" value="THIOREDOXIN_2"/>
    <property type="match status" value="1"/>
</dbReference>
<evidence type="ECO:0000256" key="3">
    <source>
        <dbReference type="ARBA" id="ARBA00023157"/>
    </source>
</evidence>
<feature type="non-terminal residue" evidence="5">
    <location>
        <position position="1"/>
    </location>
</feature>
<dbReference type="PANTHER" id="PTHR45663">
    <property type="entry name" value="GEO12009P1"/>
    <property type="match status" value="1"/>
</dbReference>
<keyword evidence="3" id="KW-1015">Disulfide bond</keyword>
<feature type="domain" description="Thioredoxin" evidence="4">
    <location>
        <begin position="1"/>
        <end position="118"/>
    </location>
</feature>
<dbReference type="InterPro" id="IPR017937">
    <property type="entry name" value="Thioredoxin_CS"/>
</dbReference>
<dbReference type="PANTHER" id="PTHR45663:SF11">
    <property type="entry name" value="GEO12009P1"/>
    <property type="match status" value="1"/>
</dbReference>
<organism evidence="5">
    <name type="scientific">marine metagenome</name>
    <dbReference type="NCBI Taxonomy" id="408172"/>
    <lineage>
        <taxon>unclassified sequences</taxon>
        <taxon>metagenomes</taxon>
        <taxon>ecological metagenomes</taxon>
    </lineage>
</organism>
<dbReference type="AlphaFoldDB" id="A0A381U5Q7"/>
<dbReference type="InterPro" id="IPR013766">
    <property type="entry name" value="Thioredoxin_domain"/>
</dbReference>
<dbReference type="Gene3D" id="3.40.30.10">
    <property type="entry name" value="Glutaredoxin"/>
    <property type="match status" value="1"/>
</dbReference>
<evidence type="ECO:0000259" key="4">
    <source>
        <dbReference type="PROSITE" id="PS51352"/>
    </source>
</evidence>
<dbReference type="InterPro" id="IPR011990">
    <property type="entry name" value="TPR-like_helical_dom_sf"/>
</dbReference>
<name>A0A381U5Q7_9ZZZZ</name>
<dbReference type="Gene3D" id="1.25.40.10">
    <property type="entry name" value="Tetratricopeptide repeat domain"/>
    <property type="match status" value="1"/>
</dbReference>
<keyword evidence="1" id="KW-0813">Transport</keyword>
<dbReference type="PROSITE" id="PS00194">
    <property type="entry name" value="THIOREDOXIN_1"/>
    <property type="match status" value="1"/>
</dbReference>
<protein>
    <recommendedName>
        <fullName evidence="4">Thioredoxin domain-containing protein</fullName>
    </recommendedName>
</protein>
<proteinExistence type="predicted"/>
<dbReference type="CDD" id="cd02956">
    <property type="entry name" value="ybbN"/>
    <property type="match status" value="1"/>
</dbReference>
<evidence type="ECO:0000256" key="2">
    <source>
        <dbReference type="ARBA" id="ARBA00022982"/>
    </source>
</evidence>
<dbReference type="Pfam" id="PF00085">
    <property type="entry name" value="Thioredoxin"/>
    <property type="match status" value="1"/>
</dbReference>
<dbReference type="GO" id="GO:0045454">
    <property type="term" value="P:cell redox homeostasis"/>
    <property type="evidence" value="ECO:0007669"/>
    <property type="project" value="TreeGrafter"/>
</dbReference>